<protein>
    <submittedName>
        <fullName evidence="2">Uncharacterized protein</fullName>
    </submittedName>
</protein>
<comment type="caution">
    <text evidence="2">The sequence shown here is derived from an EMBL/GenBank/DDBJ whole genome shotgun (WGS) entry which is preliminary data.</text>
</comment>
<dbReference type="Proteomes" id="UP001194696">
    <property type="component" value="Unassembled WGS sequence"/>
</dbReference>
<evidence type="ECO:0000313" key="2">
    <source>
        <dbReference type="EMBL" id="KAG0272428.1"/>
    </source>
</evidence>
<proteinExistence type="predicted"/>
<keyword evidence="3" id="KW-1185">Reference proteome</keyword>
<dbReference type="EMBL" id="JAAAIM010002489">
    <property type="protein sequence ID" value="KAG0272428.1"/>
    <property type="molecule type" value="Genomic_DNA"/>
</dbReference>
<reference evidence="2 3" key="1">
    <citation type="journal article" date="2020" name="Fungal Divers.">
        <title>Resolving the Mortierellaceae phylogeny through synthesis of multi-gene phylogenetics and phylogenomics.</title>
        <authorList>
            <person name="Vandepol N."/>
            <person name="Liber J."/>
            <person name="Desiro A."/>
            <person name="Na H."/>
            <person name="Kennedy M."/>
            <person name="Barry K."/>
            <person name="Grigoriev I.V."/>
            <person name="Miller A.N."/>
            <person name="O'Donnell K."/>
            <person name="Stajich J.E."/>
            <person name="Bonito G."/>
        </authorList>
    </citation>
    <scope>NUCLEOTIDE SEQUENCE [LARGE SCALE GENOMIC DNA]</scope>
    <source>
        <strain evidence="2 3">AD045</strain>
    </source>
</reference>
<evidence type="ECO:0000256" key="1">
    <source>
        <dbReference type="SAM" id="MobiDB-lite"/>
    </source>
</evidence>
<organism evidence="2 3">
    <name type="scientific">Linnemannia gamsii</name>
    <dbReference type="NCBI Taxonomy" id="64522"/>
    <lineage>
        <taxon>Eukaryota</taxon>
        <taxon>Fungi</taxon>
        <taxon>Fungi incertae sedis</taxon>
        <taxon>Mucoromycota</taxon>
        <taxon>Mortierellomycotina</taxon>
        <taxon>Mortierellomycetes</taxon>
        <taxon>Mortierellales</taxon>
        <taxon>Mortierellaceae</taxon>
        <taxon>Linnemannia</taxon>
    </lineage>
</organism>
<feature type="non-terminal residue" evidence="2">
    <location>
        <position position="89"/>
    </location>
</feature>
<name>A0ABQ7JHF0_9FUNG</name>
<gene>
    <name evidence="2" type="ORF">BGZ96_005311</name>
</gene>
<accession>A0ABQ7JHF0</accession>
<feature type="compositionally biased region" description="Basic and acidic residues" evidence="1">
    <location>
        <begin position="31"/>
        <end position="46"/>
    </location>
</feature>
<sequence length="89" mass="10449">MPKYNLDTFLDRLTEKMEQLDAEINKMKEERAKQYDKKKQADRYLTSEDAGSKASANIDLLDTRLRDLESFLHHVEAKVESLLKFQASR</sequence>
<evidence type="ECO:0000313" key="3">
    <source>
        <dbReference type="Proteomes" id="UP001194696"/>
    </source>
</evidence>
<feature type="region of interest" description="Disordered" evidence="1">
    <location>
        <begin position="31"/>
        <end position="52"/>
    </location>
</feature>